<protein>
    <recommendedName>
        <fullName evidence="7">Dolichol-phosphate mannosyltransferase subunit 3</fullName>
    </recommendedName>
</protein>
<dbReference type="InterPro" id="IPR013174">
    <property type="entry name" value="DPM3"/>
</dbReference>
<gene>
    <name evidence="8" type="ORF">ASEP1449_LOCUS17705</name>
</gene>
<dbReference type="GO" id="GO:0005789">
    <property type="term" value="C:endoplasmic reticulum membrane"/>
    <property type="evidence" value="ECO:0007669"/>
    <property type="project" value="UniProtKB-SubCell"/>
</dbReference>
<evidence type="ECO:0000256" key="2">
    <source>
        <dbReference type="ARBA" id="ARBA00010430"/>
    </source>
</evidence>
<evidence type="ECO:0000256" key="4">
    <source>
        <dbReference type="ARBA" id="ARBA00022824"/>
    </source>
</evidence>
<dbReference type="AlphaFoldDB" id="A0A7S2UP19"/>
<accession>A0A7S2UP19</accession>
<sequence length="104" mass="11563">MLGGLLRYQLFLVYGVALLSIWYTALEQKYVLVDLFSPTITADTVTGFITYFPLWVILFLGVYAVSSITQGVVNCADCPEAAKEIDEQVKEAKIALKKRGIPLE</sequence>
<keyword evidence="5 7" id="KW-1133">Transmembrane helix</keyword>
<dbReference type="UniPathway" id="UPA00378"/>
<evidence type="ECO:0000256" key="3">
    <source>
        <dbReference type="ARBA" id="ARBA00022692"/>
    </source>
</evidence>
<keyword evidence="4 7" id="KW-0256">Endoplasmic reticulum</keyword>
<comment type="similarity">
    <text evidence="2 7">Belongs to the DPM3 family.</text>
</comment>
<evidence type="ECO:0000256" key="5">
    <source>
        <dbReference type="ARBA" id="ARBA00022989"/>
    </source>
</evidence>
<dbReference type="PANTHER" id="PTHR16433">
    <property type="entry name" value="DOLICHOL-PHOSPHATE MANNOSYLTRANSFERASE SUBUNIT 3"/>
    <property type="match status" value="1"/>
</dbReference>
<organism evidence="8">
    <name type="scientific">Attheya septentrionalis</name>
    <dbReference type="NCBI Taxonomy" id="420275"/>
    <lineage>
        <taxon>Eukaryota</taxon>
        <taxon>Sar</taxon>
        <taxon>Stramenopiles</taxon>
        <taxon>Ochrophyta</taxon>
        <taxon>Bacillariophyta</taxon>
        <taxon>Coscinodiscophyceae</taxon>
        <taxon>Chaetocerotophycidae</taxon>
        <taxon>Chaetocerotales</taxon>
        <taxon>Attheyaceae</taxon>
        <taxon>Attheya</taxon>
    </lineage>
</organism>
<dbReference type="Pfam" id="PF08285">
    <property type="entry name" value="DPM3"/>
    <property type="match status" value="1"/>
</dbReference>
<evidence type="ECO:0000256" key="1">
    <source>
        <dbReference type="ARBA" id="ARBA00004477"/>
    </source>
</evidence>
<proteinExistence type="inferred from homology"/>
<evidence type="ECO:0000313" key="8">
    <source>
        <dbReference type="EMBL" id="CAD9825871.1"/>
    </source>
</evidence>
<dbReference type="EMBL" id="HBHQ01026168">
    <property type="protein sequence ID" value="CAD9825871.1"/>
    <property type="molecule type" value="Transcribed_RNA"/>
</dbReference>
<evidence type="ECO:0000256" key="6">
    <source>
        <dbReference type="ARBA" id="ARBA00023136"/>
    </source>
</evidence>
<feature type="transmembrane region" description="Helical" evidence="7">
    <location>
        <begin position="5"/>
        <end position="25"/>
    </location>
</feature>
<comment type="subcellular location">
    <subcellularLocation>
        <location evidence="1 7">Endoplasmic reticulum membrane</location>
        <topology evidence="1 7">Multi-pass membrane protein</topology>
    </subcellularLocation>
</comment>
<evidence type="ECO:0000256" key="7">
    <source>
        <dbReference type="RuleBase" id="RU365085"/>
    </source>
</evidence>
<dbReference type="GO" id="GO:0006506">
    <property type="term" value="P:GPI anchor biosynthetic process"/>
    <property type="evidence" value="ECO:0007669"/>
    <property type="project" value="TreeGrafter"/>
</dbReference>
<comment type="pathway">
    <text evidence="7">Protein modification; protein glycosylation.</text>
</comment>
<comment type="function">
    <text evidence="7">Stabilizer subunit of the dolichol-phosphate mannose (DPM) synthase complex; tethers catalytic subunit to the ER.</text>
</comment>
<keyword evidence="6 7" id="KW-0472">Membrane</keyword>
<name>A0A7S2UP19_9STRA</name>
<keyword evidence="3 7" id="KW-0812">Transmembrane</keyword>
<comment type="subunit">
    <text evidence="7">Component of the dolichol-phosphate mannose (DPM) synthase complex.</text>
</comment>
<feature type="transmembrane region" description="Helical" evidence="7">
    <location>
        <begin position="45"/>
        <end position="65"/>
    </location>
</feature>
<reference evidence="8" key="1">
    <citation type="submission" date="2021-01" db="EMBL/GenBank/DDBJ databases">
        <authorList>
            <person name="Corre E."/>
            <person name="Pelletier E."/>
            <person name="Niang G."/>
            <person name="Scheremetjew M."/>
            <person name="Finn R."/>
            <person name="Kale V."/>
            <person name="Holt S."/>
            <person name="Cochrane G."/>
            <person name="Meng A."/>
            <person name="Brown T."/>
            <person name="Cohen L."/>
        </authorList>
    </citation>
    <scope>NUCLEOTIDE SEQUENCE</scope>
    <source>
        <strain evidence="8">CCMP2084</strain>
    </source>
</reference>
<dbReference type="GO" id="GO:0033185">
    <property type="term" value="C:dolichol-phosphate-mannose synthase complex"/>
    <property type="evidence" value="ECO:0007669"/>
    <property type="project" value="TreeGrafter"/>
</dbReference>
<dbReference type="PANTHER" id="PTHR16433:SF0">
    <property type="entry name" value="DOLICHOL-PHOSPHATE MANNOSYLTRANSFERASE SUBUNIT 3"/>
    <property type="match status" value="1"/>
</dbReference>